<accession>A0A518BB78</accession>
<dbReference type="AlphaFoldDB" id="A0A518BB78"/>
<dbReference type="InterPro" id="IPR052340">
    <property type="entry name" value="RNase_Y/CdgJ"/>
</dbReference>
<dbReference type="PANTHER" id="PTHR33525:SF3">
    <property type="entry name" value="RIBONUCLEASE Y"/>
    <property type="match status" value="1"/>
</dbReference>
<dbReference type="Pfam" id="PF08668">
    <property type="entry name" value="HDOD"/>
    <property type="match status" value="1"/>
</dbReference>
<dbReference type="Gene3D" id="1.10.3210.10">
    <property type="entry name" value="Hypothetical protein af1432"/>
    <property type="match status" value="1"/>
</dbReference>
<organism evidence="2 3">
    <name type="scientific">Kolteria novifilia</name>
    <dbReference type="NCBI Taxonomy" id="2527975"/>
    <lineage>
        <taxon>Bacteria</taxon>
        <taxon>Pseudomonadati</taxon>
        <taxon>Planctomycetota</taxon>
        <taxon>Planctomycetia</taxon>
        <taxon>Kolteriales</taxon>
        <taxon>Kolteriaceae</taxon>
        <taxon>Kolteria</taxon>
    </lineage>
</organism>
<dbReference type="PROSITE" id="PS51833">
    <property type="entry name" value="HDOD"/>
    <property type="match status" value="1"/>
</dbReference>
<dbReference type="OrthoDB" id="9788446at2"/>
<dbReference type="InterPro" id="IPR013976">
    <property type="entry name" value="HDOD"/>
</dbReference>
<reference evidence="2 3" key="1">
    <citation type="submission" date="2019-02" db="EMBL/GenBank/DDBJ databases">
        <title>Deep-cultivation of Planctomycetes and their phenomic and genomic characterization uncovers novel biology.</title>
        <authorList>
            <person name="Wiegand S."/>
            <person name="Jogler M."/>
            <person name="Boedeker C."/>
            <person name="Pinto D."/>
            <person name="Vollmers J."/>
            <person name="Rivas-Marin E."/>
            <person name="Kohn T."/>
            <person name="Peeters S.H."/>
            <person name="Heuer A."/>
            <person name="Rast P."/>
            <person name="Oberbeckmann S."/>
            <person name="Bunk B."/>
            <person name="Jeske O."/>
            <person name="Meyerdierks A."/>
            <person name="Storesund J.E."/>
            <person name="Kallscheuer N."/>
            <person name="Luecker S."/>
            <person name="Lage O.M."/>
            <person name="Pohl T."/>
            <person name="Merkel B.J."/>
            <person name="Hornburger P."/>
            <person name="Mueller R.-W."/>
            <person name="Bruemmer F."/>
            <person name="Labrenz M."/>
            <person name="Spormann A.M."/>
            <person name="Op den Camp H."/>
            <person name="Overmann J."/>
            <person name="Amann R."/>
            <person name="Jetten M.S.M."/>
            <person name="Mascher T."/>
            <person name="Medema M.H."/>
            <person name="Devos D.P."/>
            <person name="Kaster A.-K."/>
            <person name="Ovreas L."/>
            <person name="Rohde M."/>
            <person name="Galperin M.Y."/>
            <person name="Jogler C."/>
        </authorList>
    </citation>
    <scope>NUCLEOTIDE SEQUENCE [LARGE SCALE GENOMIC DNA]</scope>
    <source>
        <strain evidence="2 3">Pan216</strain>
    </source>
</reference>
<sequence>MVASPGELARGVNSLSTLPDIFARLSEEISNPGSSATDLAQIVSEDTALAGKLLKLANSAFYGFPRRIDTITHAVAIVGMGQLQQLTLAISVVRAFKDVPPNLIEMESFWKHSFACALLARVIGQQGRYPDPERLFVAGLLHDVGRLVLFMKEPAECMRLIQHCRETGTLLVDAESEAFGYHHGDVGKALLELWKVPAVHLEVAALHHTPLDARQFSQEARTVHVADVMANALRFGSSGEGLVPHFVPEAWDSLGIPADQVPSLIQAAEDQLWVTMQIVVEGVA</sequence>
<dbReference type="PANTHER" id="PTHR33525">
    <property type="match status" value="1"/>
</dbReference>
<dbReference type="EMBL" id="CP036279">
    <property type="protein sequence ID" value="QDU64240.1"/>
    <property type="molecule type" value="Genomic_DNA"/>
</dbReference>
<dbReference type="Proteomes" id="UP000317093">
    <property type="component" value="Chromosome"/>
</dbReference>
<protein>
    <submittedName>
        <fullName evidence="2">HDOD domain protein</fullName>
    </submittedName>
</protein>
<evidence type="ECO:0000313" key="3">
    <source>
        <dbReference type="Proteomes" id="UP000317093"/>
    </source>
</evidence>
<feature type="domain" description="HDOD" evidence="1">
    <location>
        <begin position="15"/>
        <end position="210"/>
    </location>
</feature>
<dbReference type="SUPFAM" id="SSF109604">
    <property type="entry name" value="HD-domain/PDEase-like"/>
    <property type="match status" value="1"/>
</dbReference>
<dbReference type="RefSeq" id="WP_145262302.1">
    <property type="nucleotide sequence ID" value="NZ_CP036279.1"/>
</dbReference>
<keyword evidence="3" id="KW-1185">Reference proteome</keyword>
<evidence type="ECO:0000259" key="1">
    <source>
        <dbReference type="PROSITE" id="PS51833"/>
    </source>
</evidence>
<evidence type="ECO:0000313" key="2">
    <source>
        <dbReference type="EMBL" id="QDU64240.1"/>
    </source>
</evidence>
<proteinExistence type="predicted"/>
<dbReference type="InterPro" id="IPR003607">
    <property type="entry name" value="HD/PDEase_dom"/>
</dbReference>
<gene>
    <name evidence="2" type="ORF">Pan216_51290</name>
</gene>
<dbReference type="CDD" id="cd00077">
    <property type="entry name" value="HDc"/>
    <property type="match status" value="1"/>
</dbReference>
<dbReference type="SMART" id="SM00471">
    <property type="entry name" value="HDc"/>
    <property type="match status" value="1"/>
</dbReference>
<name>A0A518BB78_9BACT</name>
<dbReference type="KEGG" id="knv:Pan216_51290"/>